<dbReference type="EMBL" id="JALPRX010000008">
    <property type="protein sequence ID" value="MCK8783340.1"/>
    <property type="molecule type" value="Genomic_DNA"/>
</dbReference>
<proteinExistence type="predicted"/>
<accession>A0A9X1Y5C1</accession>
<dbReference type="RefSeq" id="WP_248665463.1">
    <property type="nucleotide sequence ID" value="NZ_JALPRX010000008.1"/>
</dbReference>
<sequence>MPPELRRIVAIEAHRRRSGRCPTVVHSLGNGETFAVLPMPDGFVDLASGLRAQAEADRLLLPGDRGPIALSLAEGDDITFAGIDLATGARFTGRAGGGSSVTLFDGPLENYVQYAVGYGNPDAPEEAGSGVAATAT</sequence>
<evidence type="ECO:0000313" key="2">
    <source>
        <dbReference type="Proteomes" id="UP001139516"/>
    </source>
</evidence>
<protein>
    <submittedName>
        <fullName evidence="1">Uncharacterized protein</fullName>
    </submittedName>
</protein>
<gene>
    <name evidence="1" type="ORF">M0638_02950</name>
</gene>
<comment type="caution">
    <text evidence="1">The sequence shown here is derived from an EMBL/GenBank/DDBJ whole genome shotgun (WGS) entry which is preliminary data.</text>
</comment>
<evidence type="ECO:0000313" key="1">
    <source>
        <dbReference type="EMBL" id="MCK8783340.1"/>
    </source>
</evidence>
<organism evidence="1 2">
    <name type="scientific">Roseomonas acroporae</name>
    <dbReference type="NCBI Taxonomy" id="2937791"/>
    <lineage>
        <taxon>Bacteria</taxon>
        <taxon>Pseudomonadati</taxon>
        <taxon>Pseudomonadota</taxon>
        <taxon>Alphaproteobacteria</taxon>
        <taxon>Acetobacterales</taxon>
        <taxon>Roseomonadaceae</taxon>
        <taxon>Roseomonas</taxon>
    </lineage>
</organism>
<keyword evidence="2" id="KW-1185">Reference proteome</keyword>
<dbReference type="AlphaFoldDB" id="A0A9X1Y5C1"/>
<name>A0A9X1Y5C1_9PROT</name>
<dbReference type="Proteomes" id="UP001139516">
    <property type="component" value="Unassembled WGS sequence"/>
</dbReference>
<reference evidence="1" key="1">
    <citation type="submission" date="2022-04" db="EMBL/GenBank/DDBJ databases">
        <title>Roseomonas acroporae sp. nov., isolated from coral Acropora digitifera.</title>
        <authorList>
            <person name="Sun H."/>
        </authorList>
    </citation>
    <scope>NUCLEOTIDE SEQUENCE</scope>
    <source>
        <strain evidence="1">NAR14</strain>
    </source>
</reference>